<reference evidence="2" key="1">
    <citation type="submission" date="2023-03" db="EMBL/GenBank/DDBJ databases">
        <title>Massive genome expansion in bonnet fungi (Mycena s.s.) driven by repeated elements and novel gene families across ecological guilds.</title>
        <authorList>
            <consortium name="Lawrence Berkeley National Laboratory"/>
            <person name="Harder C.B."/>
            <person name="Miyauchi S."/>
            <person name="Viragh M."/>
            <person name="Kuo A."/>
            <person name="Thoen E."/>
            <person name="Andreopoulos B."/>
            <person name="Lu D."/>
            <person name="Skrede I."/>
            <person name="Drula E."/>
            <person name="Henrissat B."/>
            <person name="Morin E."/>
            <person name="Kohler A."/>
            <person name="Barry K."/>
            <person name="LaButti K."/>
            <person name="Morin E."/>
            <person name="Salamov A."/>
            <person name="Lipzen A."/>
            <person name="Mereny Z."/>
            <person name="Hegedus B."/>
            <person name="Baldrian P."/>
            <person name="Stursova M."/>
            <person name="Weitz H."/>
            <person name="Taylor A."/>
            <person name="Grigoriev I.V."/>
            <person name="Nagy L.G."/>
            <person name="Martin F."/>
            <person name="Kauserud H."/>
        </authorList>
    </citation>
    <scope>NUCLEOTIDE SEQUENCE</scope>
    <source>
        <strain evidence="2">9284</strain>
    </source>
</reference>
<accession>A0AAD7CKG3</accession>
<dbReference type="AlphaFoldDB" id="A0AAD7CKG3"/>
<feature type="region of interest" description="Disordered" evidence="1">
    <location>
        <begin position="283"/>
        <end position="466"/>
    </location>
</feature>
<gene>
    <name evidence="2" type="ORF">FB45DRAFT_1018394</name>
</gene>
<protein>
    <submittedName>
        <fullName evidence="2">Uncharacterized protein</fullName>
    </submittedName>
</protein>
<comment type="caution">
    <text evidence="2">The sequence shown here is derived from an EMBL/GenBank/DDBJ whole genome shotgun (WGS) entry which is preliminary data.</text>
</comment>
<sequence>MPARRKSRLASSPPLDPAFFSAPPPNRSRTPSLSPALSSSAPNPKRASLASLSLSKLPIPKQHSVFGTARPFDAIISFLPPLQPERAVLKQVVLTSTLATSFLIGGHRGGGDASASTFDLAWSSSGPPSPSYSTYGYSRPGSITSSRAPSFVAGPTSDSPHDSPPPAHRPAKRRSRFSLFGSGSVSAPTSRRASSVTSFPVYNDAADSAAPASIVHVLPASYRSSKLVGALGSFVASGTSTAKQTRGYVLAERALRDVETVLVGALEGGDDHDGEERVDAVVEPDEHTTEEGGKLPFGLPTPPASRHGSREGEETVASGSGSGSSHGQARKLSVSLPSASTPPSIEGPRHARKLSKTGTTGKQRRTSVRRSAEDAAGGMRRVDSAPGSPPPPSSPPSSFPTFMKQAAAQEKEKKGSQRQRDRERGGKFFGGKSPGDFSLRMAAKVDGGGDAGKMGSSRRRWWAIWS</sequence>
<feature type="compositionally biased region" description="Basic residues" evidence="1">
    <location>
        <begin position="456"/>
        <end position="466"/>
    </location>
</feature>
<evidence type="ECO:0000313" key="2">
    <source>
        <dbReference type="EMBL" id="KAJ7651034.1"/>
    </source>
</evidence>
<keyword evidence="3" id="KW-1185">Reference proteome</keyword>
<dbReference type="EMBL" id="JARKIF010000001">
    <property type="protein sequence ID" value="KAJ7651034.1"/>
    <property type="molecule type" value="Genomic_DNA"/>
</dbReference>
<feature type="compositionally biased region" description="Pro residues" evidence="1">
    <location>
        <begin position="387"/>
        <end position="398"/>
    </location>
</feature>
<feature type="compositionally biased region" description="Basic and acidic residues" evidence="1">
    <location>
        <begin position="409"/>
        <end position="426"/>
    </location>
</feature>
<organism evidence="2 3">
    <name type="scientific">Roridomyces roridus</name>
    <dbReference type="NCBI Taxonomy" id="1738132"/>
    <lineage>
        <taxon>Eukaryota</taxon>
        <taxon>Fungi</taxon>
        <taxon>Dikarya</taxon>
        <taxon>Basidiomycota</taxon>
        <taxon>Agaricomycotina</taxon>
        <taxon>Agaricomycetes</taxon>
        <taxon>Agaricomycetidae</taxon>
        <taxon>Agaricales</taxon>
        <taxon>Marasmiineae</taxon>
        <taxon>Mycenaceae</taxon>
        <taxon>Roridomyces</taxon>
    </lineage>
</organism>
<evidence type="ECO:0000313" key="3">
    <source>
        <dbReference type="Proteomes" id="UP001221142"/>
    </source>
</evidence>
<proteinExistence type="predicted"/>
<name>A0AAD7CKG3_9AGAR</name>
<feature type="compositionally biased region" description="Low complexity" evidence="1">
    <location>
        <begin position="31"/>
        <end position="46"/>
    </location>
</feature>
<dbReference type="Proteomes" id="UP001221142">
    <property type="component" value="Unassembled WGS sequence"/>
</dbReference>
<feature type="compositionally biased region" description="Low complexity" evidence="1">
    <location>
        <begin position="177"/>
        <end position="186"/>
    </location>
</feature>
<evidence type="ECO:0000256" key="1">
    <source>
        <dbReference type="SAM" id="MobiDB-lite"/>
    </source>
</evidence>
<feature type="region of interest" description="Disordered" evidence="1">
    <location>
        <begin position="1"/>
        <end position="46"/>
    </location>
</feature>
<feature type="compositionally biased region" description="Basic and acidic residues" evidence="1">
    <location>
        <begin position="283"/>
        <end position="293"/>
    </location>
</feature>
<feature type="region of interest" description="Disordered" evidence="1">
    <location>
        <begin position="146"/>
        <end position="190"/>
    </location>
</feature>